<dbReference type="Proteomes" id="UP000541154">
    <property type="component" value="Unassembled WGS sequence"/>
</dbReference>
<dbReference type="EMBL" id="SPNV01000007">
    <property type="protein sequence ID" value="KAF5866565.1"/>
    <property type="molecule type" value="Genomic_DNA"/>
</dbReference>
<dbReference type="InterPro" id="IPR010730">
    <property type="entry name" value="HET"/>
</dbReference>
<dbReference type="AlphaFoldDB" id="A0A8H6ECS6"/>
<proteinExistence type="predicted"/>
<dbReference type="PANTHER" id="PTHR24148">
    <property type="entry name" value="ANKYRIN REPEAT DOMAIN-CONTAINING PROTEIN 39 HOMOLOG-RELATED"/>
    <property type="match status" value="1"/>
</dbReference>
<comment type="caution">
    <text evidence="2">The sequence shown here is derived from an EMBL/GenBank/DDBJ whole genome shotgun (WGS) entry which is preliminary data.</text>
</comment>
<evidence type="ECO:0000313" key="3">
    <source>
        <dbReference type="Proteomes" id="UP000541154"/>
    </source>
</evidence>
<organism evidence="2 3">
    <name type="scientific">Petromyces alliaceus</name>
    <name type="common">Aspergillus alliaceus</name>
    <dbReference type="NCBI Taxonomy" id="209559"/>
    <lineage>
        <taxon>Eukaryota</taxon>
        <taxon>Fungi</taxon>
        <taxon>Dikarya</taxon>
        <taxon>Ascomycota</taxon>
        <taxon>Pezizomycotina</taxon>
        <taxon>Eurotiomycetes</taxon>
        <taxon>Eurotiomycetidae</taxon>
        <taxon>Eurotiales</taxon>
        <taxon>Aspergillaceae</taxon>
        <taxon>Aspergillus</taxon>
        <taxon>Aspergillus subgen. Circumdati</taxon>
    </lineage>
</organism>
<name>A0A8H6ECS6_PETAA</name>
<accession>A0A8H6ECS6</accession>
<protein>
    <recommendedName>
        <fullName evidence="1">Heterokaryon incompatibility domain-containing protein</fullName>
    </recommendedName>
</protein>
<dbReference type="InterPro" id="IPR052895">
    <property type="entry name" value="HetReg/Transcr_Mod"/>
</dbReference>
<dbReference type="PANTHER" id="PTHR24148:SF64">
    <property type="entry name" value="HETEROKARYON INCOMPATIBILITY DOMAIN-CONTAINING PROTEIN"/>
    <property type="match status" value="1"/>
</dbReference>
<sequence>MASTYQSADKVIAWLGEADIYTEDAFSLIRAMGALPEDNLKQTISKSLGSEDLMNALGPLSNNWTWTSMKQLWRRNYFKRAWIIQEIALAKKILVNCGEYILDWDHIVQVSRISSLTPWKRVLNMEPHDQKDRVDSAHTLPVYLNSNRKMVFQGKHCHSLYILIKAWRFQCADPRDKVYALLGLLEDQAKVKMRPQPVYKDCSFADTYSFTAIQILEDTNDLLLLAHAEGQDFQNIEGLPSWVPDWSCEKGLGLGITGYTRFAATASLPRFLMIDESNRSLVLHGLWLDRIVEVGESKDDAINHRDLAYFPSRISVLSALPPRYHTGQATTEVFWRTLITDTAAPIFQPARHPAADEFKFAFCSWFRELVSRWRDKPISMEKRRFLEGLERLGASDKTGLFPYIMKKQSTGLINDSDCSPLLPHTDSSDLPDAGDYEVHLNYSSQTRLVRTNNNYLSLATTSVRENDSVWIVAGFATVTTIIG</sequence>
<reference evidence="2 3" key="1">
    <citation type="submission" date="2019-04" db="EMBL/GenBank/DDBJ databases">
        <title>Aspergillus burnettii sp. nov., novel species from soil in southeast Queensland.</title>
        <authorList>
            <person name="Gilchrist C.L.M."/>
            <person name="Pitt J.I."/>
            <person name="Lange L."/>
            <person name="Lacey H.J."/>
            <person name="Vuong D."/>
            <person name="Midgley D.J."/>
            <person name="Greenfield P."/>
            <person name="Bradbury M."/>
            <person name="Lacey E."/>
            <person name="Busk P.K."/>
            <person name="Pilgaard B."/>
            <person name="Chooi Y.H."/>
            <person name="Piggott A.M."/>
        </authorList>
    </citation>
    <scope>NUCLEOTIDE SEQUENCE [LARGE SCALE GENOMIC DNA]</scope>
    <source>
        <strain evidence="2 3">FRR 5400</strain>
    </source>
</reference>
<evidence type="ECO:0000259" key="1">
    <source>
        <dbReference type="Pfam" id="PF06985"/>
    </source>
</evidence>
<gene>
    <name evidence="2" type="ORF">ETB97_011450</name>
</gene>
<feature type="domain" description="Heterokaryon incompatibility" evidence="1">
    <location>
        <begin position="1"/>
        <end position="86"/>
    </location>
</feature>
<dbReference type="Pfam" id="PF06985">
    <property type="entry name" value="HET"/>
    <property type="match status" value="1"/>
</dbReference>
<keyword evidence="3" id="KW-1185">Reference proteome</keyword>
<evidence type="ECO:0000313" key="2">
    <source>
        <dbReference type="EMBL" id="KAF5866565.1"/>
    </source>
</evidence>